<evidence type="ECO:0000259" key="3">
    <source>
        <dbReference type="Pfam" id="PF00188"/>
    </source>
</evidence>
<protein>
    <submittedName>
        <fullName evidence="5">CAP domain-containing protein</fullName>
    </submittedName>
</protein>
<dbReference type="CDD" id="cd05379">
    <property type="entry name" value="CAP_bacterial"/>
    <property type="match status" value="1"/>
</dbReference>
<dbReference type="InterPro" id="IPR008964">
    <property type="entry name" value="Invasin/intimin_cell_adhesion"/>
</dbReference>
<feature type="region of interest" description="Disordered" evidence="1">
    <location>
        <begin position="31"/>
        <end position="64"/>
    </location>
</feature>
<proteinExistence type="predicted"/>
<dbReference type="Pfam" id="PF00188">
    <property type="entry name" value="CAP"/>
    <property type="match status" value="1"/>
</dbReference>
<keyword evidence="2" id="KW-0732">Signal</keyword>
<dbReference type="Pfam" id="PF02368">
    <property type="entry name" value="Big_2"/>
    <property type="match status" value="1"/>
</dbReference>
<dbReference type="Proteomes" id="UP001060261">
    <property type="component" value="Chromosome"/>
</dbReference>
<dbReference type="SUPFAM" id="SSF55797">
    <property type="entry name" value="PR-1-like"/>
    <property type="match status" value="1"/>
</dbReference>
<dbReference type="PANTHER" id="PTHR31157:SF1">
    <property type="entry name" value="SCP DOMAIN-CONTAINING PROTEIN"/>
    <property type="match status" value="1"/>
</dbReference>
<name>A0ABY5YIF3_9DEIO</name>
<evidence type="ECO:0000313" key="5">
    <source>
        <dbReference type="EMBL" id="UWX64908.1"/>
    </source>
</evidence>
<dbReference type="InterPro" id="IPR035940">
    <property type="entry name" value="CAP_sf"/>
</dbReference>
<dbReference type="InterPro" id="IPR014044">
    <property type="entry name" value="CAP_dom"/>
</dbReference>
<dbReference type="Gene3D" id="3.40.33.10">
    <property type="entry name" value="CAP"/>
    <property type="match status" value="1"/>
</dbReference>
<feature type="domain" description="BIG2" evidence="4">
    <location>
        <begin position="63"/>
        <end position="123"/>
    </location>
</feature>
<sequence length="331" mass="33960">MNALKRTCLLATAALLLNACGSQNLTLPSSGDLPGKHDAAPAPAPITSAPATPDPNLDTTSLPTSLSLHVGESRQLTPTMGGQVPASGRLTWQSSDVGIVSVTESGVLSAHKAGQVRVQITDTAHPERSLALSVEVQADPSPPASVNLPAPAPTQAPAPIPAPTPTPIPTPVPIPTPLPTPTPMPVPTPQPVASSGFAAEVLRLTNQARAQGGSCGGVAYAPAPALSWNALLATSAQAHAADMAARNFFDHTNPDGRTFDQRITAAGYLWRSLAENIAAGQQTPAEVVASWIASTGHCKNILNASLKELGVGYAEGGTYGKYWVQDFGTPR</sequence>
<reference evidence="5" key="1">
    <citation type="submission" date="2022-09" db="EMBL/GenBank/DDBJ databases">
        <title>genome sequence of Deinococcus rubellus.</title>
        <authorList>
            <person name="Srinivasan S."/>
        </authorList>
    </citation>
    <scope>NUCLEOTIDE SEQUENCE</scope>
    <source>
        <strain evidence="5">Ant6</strain>
    </source>
</reference>
<evidence type="ECO:0000256" key="2">
    <source>
        <dbReference type="SAM" id="SignalP"/>
    </source>
</evidence>
<dbReference type="EMBL" id="CP104213">
    <property type="protein sequence ID" value="UWX64908.1"/>
    <property type="molecule type" value="Genomic_DNA"/>
</dbReference>
<dbReference type="RefSeq" id="WP_260561166.1">
    <property type="nucleotide sequence ID" value="NZ_BAABEC010000069.1"/>
</dbReference>
<dbReference type="SUPFAM" id="SSF49373">
    <property type="entry name" value="Invasin/intimin cell-adhesion fragments"/>
    <property type="match status" value="1"/>
</dbReference>
<feature type="signal peptide" evidence="2">
    <location>
        <begin position="1"/>
        <end position="24"/>
    </location>
</feature>
<feature type="domain" description="SCP" evidence="3">
    <location>
        <begin position="202"/>
        <end position="327"/>
    </location>
</feature>
<feature type="compositionally biased region" description="Pro residues" evidence="1">
    <location>
        <begin position="150"/>
        <end position="165"/>
    </location>
</feature>
<dbReference type="PANTHER" id="PTHR31157">
    <property type="entry name" value="SCP DOMAIN-CONTAINING PROTEIN"/>
    <property type="match status" value="1"/>
</dbReference>
<keyword evidence="6" id="KW-1185">Reference proteome</keyword>
<organism evidence="5 6">
    <name type="scientific">Deinococcus rubellus</name>
    <dbReference type="NCBI Taxonomy" id="1889240"/>
    <lineage>
        <taxon>Bacteria</taxon>
        <taxon>Thermotogati</taxon>
        <taxon>Deinococcota</taxon>
        <taxon>Deinococci</taxon>
        <taxon>Deinococcales</taxon>
        <taxon>Deinococcaceae</taxon>
        <taxon>Deinococcus</taxon>
    </lineage>
</organism>
<accession>A0ABY5YIF3</accession>
<evidence type="ECO:0000259" key="4">
    <source>
        <dbReference type="Pfam" id="PF02368"/>
    </source>
</evidence>
<dbReference type="Gene3D" id="2.60.40.1080">
    <property type="match status" value="1"/>
</dbReference>
<evidence type="ECO:0000313" key="6">
    <source>
        <dbReference type="Proteomes" id="UP001060261"/>
    </source>
</evidence>
<feature type="chain" id="PRO_5046722183" evidence="2">
    <location>
        <begin position="25"/>
        <end position="331"/>
    </location>
</feature>
<dbReference type="InterPro" id="IPR003343">
    <property type="entry name" value="Big_2"/>
</dbReference>
<feature type="region of interest" description="Disordered" evidence="1">
    <location>
        <begin position="137"/>
        <end position="165"/>
    </location>
</feature>
<gene>
    <name evidence="5" type="ORF">N0D28_04395</name>
</gene>
<feature type="compositionally biased region" description="Low complexity" evidence="1">
    <location>
        <begin position="45"/>
        <end position="64"/>
    </location>
</feature>
<evidence type="ECO:0000256" key="1">
    <source>
        <dbReference type="SAM" id="MobiDB-lite"/>
    </source>
</evidence>